<dbReference type="InterPro" id="IPR018247">
    <property type="entry name" value="EF_Hand_1_Ca_BS"/>
</dbReference>
<dbReference type="InterPro" id="IPR002048">
    <property type="entry name" value="EF_hand_dom"/>
</dbReference>
<name>A0AAD5K979_9FUNG</name>
<keyword evidence="7" id="KW-1185">Reference proteome</keyword>
<feature type="compositionally biased region" description="Low complexity" evidence="4">
    <location>
        <begin position="181"/>
        <end position="196"/>
    </location>
</feature>
<protein>
    <recommendedName>
        <fullName evidence="5">EF-hand domain-containing protein</fullName>
    </recommendedName>
</protein>
<feature type="domain" description="EF-hand" evidence="5">
    <location>
        <begin position="142"/>
        <end position="177"/>
    </location>
</feature>
<dbReference type="GO" id="GO:0005509">
    <property type="term" value="F:calcium ion binding"/>
    <property type="evidence" value="ECO:0007669"/>
    <property type="project" value="InterPro"/>
</dbReference>
<keyword evidence="3" id="KW-0106">Calcium</keyword>
<dbReference type="PROSITE" id="PS50222">
    <property type="entry name" value="EF_HAND_2"/>
    <property type="match status" value="3"/>
</dbReference>
<dbReference type="AlphaFoldDB" id="A0AAD5K979"/>
<evidence type="ECO:0000256" key="1">
    <source>
        <dbReference type="ARBA" id="ARBA00022723"/>
    </source>
</evidence>
<dbReference type="PROSITE" id="PS00018">
    <property type="entry name" value="EF_HAND_1"/>
    <property type="match status" value="3"/>
</dbReference>
<evidence type="ECO:0000259" key="5">
    <source>
        <dbReference type="PROSITE" id="PS50222"/>
    </source>
</evidence>
<dbReference type="SMART" id="SM00054">
    <property type="entry name" value="EFh"/>
    <property type="match status" value="3"/>
</dbReference>
<dbReference type="PANTHER" id="PTHR23048:SF0">
    <property type="entry name" value="CALMODULIN LIKE 3"/>
    <property type="match status" value="1"/>
</dbReference>
<dbReference type="Pfam" id="PF13202">
    <property type="entry name" value="EF-hand_5"/>
    <property type="match status" value="1"/>
</dbReference>
<comment type="caution">
    <text evidence="6">The sequence shown here is derived from an EMBL/GenBank/DDBJ whole genome shotgun (WGS) entry which is preliminary data.</text>
</comment>
<dbReference type="SUPFAM" id="SSF47473">
    <property type="entry name" value="EF-hand"/>
    <property type="match status" value="1"/>
</dbReference>
<proteinExistence type="predicted"/>
<feature type="domain" description="EF-hand" evidence="5">
    <location>
        <begin position="27"/>
        <end position="62"/>
    </location>
</feature>
<dbReference type="PANTHER" id="PTHR23048">
    <property type="entry name" value="MYOSIN LIGHT CHAIN 1, 3"/>
    <property type="match status" value="1"/>
</dbReference>
<evidence type="ECO:0000256" key="3">
    <source>
        <dbReference type="ARBA" id="ARBA00022837"/>
    </source>
</evidence>
<feature type="compositionally biased region" description="Basic residues" evidence="4">
    <location>
        <begin position="203"/>
        <end position="222"/>
    </location>
</feature>
<keyword evidence="1" id="KW-0479">Metal-binding</keyword>
<dbReference type="Pfam" id="PF13499">
    <property type="entry name" value="EF-hand_7"/>
    <property type="match status" value="1"/>
</dbReference>
<keyword evidence="2" id="KW-0677">Repeat</keyword>
<dbReference type="Gene3D" id="1.10.238.10">
    <property type="entry name" value="EF-hand"/>
    <property type="match status" value="2"/>
</dbReference>
<reference evidence="6" key="2">
    <citation type="submission" date="2023-02" db="EMBL/GenBank/DDBJ databases">
        <authorList>
            <consortium name="DOE Joint Genome Institute"/>
            <person name="Mondo S.J."/>
            <person name="Chang Y."/>
            <person name="Wang Y."/>
            <person name="Ahrendt S."/>
            <person name="Andreopoulos W."/>
            <person name="Barry K."/>
            <person name="Beard J."/>
            <person name="Benny G.L."/>
            <person name="Blankenship S."/>
            <person name="Bonito G."/>
            <person name="Cuomo C."/>
            <person name="Desiro A."/>
            <person name="Gervers K.A."/>
            <person name="Hundley H."/>
            <person name="Kuo A."/>
            <person name="LaButti K."/>
            <person name="Lang B.F."/>
            <person name="Lipzen A."/>
            <person name="O'Donnell K."/>
            <person name="Pangilinan J."/>
            <person name="Reynolds N."/>
            <person name="Sandor L."/>
            <person name="Smith M.W."/>
            <person name="Tsang A."/>
            <person name="Grigoriev I.V."/>
            <person name="Stajich J.E."/>
            <person name="Spatafora J.W."/>
        </authorList>
    </citation>
    <scope>NUCLEOTIDE SEQUENCE</scope>
    <source>
        <strain evidence="6">RSA 2281</strain>
    </source>
</reference>
<dbReference type="CDD" id="cd00051">
    <property type="entry name" value="EFh"/>
    <property type="match status" value="1"/>
</dbReference>
<evidence type="ECO:0000256" key="4">
    <source>
        <dbReference type="SAM" id="MobiDB-lite"/>
    </source>
</evidence>
<dbReference type="InterPro" id="IPR011992">
    <property type="entry name" value="EF-hand-dom_pair"/>
</dbReference>
<accession>A0AAD5K979</accession>
<organism evidence="6 7">
    <name type="scientific">Phascolomyces articulosus</name>
    <dbReference type="NCBI Taxonomy" id="60185"/>
    <lineage>
        <taxon>Eukaryota</taxon>
        <taxon>Fungi</taxon>
        <taxon>Fungi incertae sedis</taxon>
        <taxon>Mucoromycota</taxon>
        <taxon>Mucoromycotina</taxon>
        <taxon>Mucoromycetes</taxon>
        <taxon>Mucorales</taxon>
        <taxon>Lichtheimiaceae</taxon>
        <taxon>Phascolomyces</taxon>
    </lineage>
</organism>
<reference evidence="6" key="1">
    <citation type="journal article" date="2022" name="IScience">
        <title>Evolution of zygomycete secretomes and the origins of terrestrial fungal ecologies.</title>
        <authorList>
            <person name="Chang Y."/>
            <person name="Wang Y."/>
            <person name="Mondo S."/>
            <person name="Ahrendt S."/>
            <person name="Andreopoulos W."/>
            <person name="Barry K."/>
            <person name="Beard J."/>
            <person name="Benny G.L."/>
            <person name="Blankenship S."/>
            <person name="Bonito G."/>
            <person name="Cuomo C."/>
            <person name="Desiro A."/>
            <person name="Gervers K.A."/>
            <person name="Hundley H."/>
            <person name="Kuo A."/>
            <person name="LaButti K."/>
            <person name="Lang B.F."/>
            <person name="Lipzen A."/>
            <person name="O'Donnell K."/>
            <person name="Pangilinan J."/>
            <person name="Reynolds N."/>
            <person name="Sandor L."/>
            <person name="Smith M.E."/>
            <person name="Tsang A."/>
            <person name="Grigoriev I.V."/>
            <person name="Stajich J.E."/>
            <person name="Spatafora J.W."/>
        </authorList>
    </citation>
    <scope>NUCLEOTIDE SEQUENCE</scope>
    <source>
        <strain evidence="6">RSA 2281</strain>
    </source>
</reference>
<evidence type="ECO:0000313" key="7">
    <source>
        <dbReference type="Proteomes" id="UP001209540"/>
    </source>
</evidence>
<feature type="domain" description="EF-hand" evidence="5">
    <location>
        <begin position="106"/>
        <end position="141"/>
    </location>
</feature>
<dbReference type="FunFam" id="1.10.238.10:FF:000181">
    <property type="entry name" value="CALML5 isoform 1"/>
    <property type="match status" value="1"/>
</dbReference>
<dbReference type="GO" id="GO:0016460">
    <property type="term" value="C:myosin II complex"/>
    <property type="evidence" value="ECO:0007669"/>
    <property type="project" value="TreeGrafter"/>
</dbReference>
<dbReference type="InterPro" id="IPR050230">
    <property type="entry name" value="CALM/Myosin/TropC-like"/>
</dbReference>
<evidence type="ECO:0000256" key="2">
    <source>
        <dbReference type="ARBA" id="ARBA00022737"/>
    </source>
</evidence>
<gene>
    <name evidence="6" type="ORF">BDA99DRAFT_555229</name>
</gene>
<sequence>MTTFPTSPISSLKDKRSSLGMQFMGDQKKKELRDLFNSFDIDKDGKISQSEFQQVLVASGVDPQSVMTILHGNNRKNVRGDDVFYSYEEFVKLFKPTLSTPGRRTAKEQELMDAFNTFDQDGDGVITHQELRLTLQQLGEPVTEQEAKDIIAEVDENKDGVVNFSEFLHMMGMRGRSTSAASASSFALSSRNNSKKSSSKEKKPTKHRLREKLKKVFRSSSS</sequence>
<feature type="region of interest" description="Disordered" evidence="4">
    <location>
        <begin position="181"/>
        <end position="222"/>
    </location>
</feature>
<dbReference type="Proteomes" id="UP001209540">
    <property type="component" value="Unassembled WGS sequence"/>
</dbReference>
<evidence type="ECO:0000313" key="6">
    <source>
        <dbReference type="EMBL" id="KAI9275435.1"/>
    </source>
</evidence>
<dbReference type="EMBL" id="JAIXMP010000003">
    <property type="protein sequence ID" value="KAI9275435.1"/>
    <property type="molecule type" value="Genomic_DNA"/>
</dbReference>